<dbReference type="SUPFAM" id="SSF51735">
    <property type="entry name" value="NAD(P)-binding Rossmann-fold domains"/>
    <property type="match status" value="1"/>
</dbReference>
<organism evidence="4 5">
    <name type="scientific">Phytoactinopolyspora halophila</name>
    <dbReference type="NCBI Taxonomy" id="1981511"/>
    <lineage>
        <taxon>Bacteria</taxon>
        <taxon>Bacillati</taxon>
        <taxon>Actinomycetota</taxon>
        <taxon>Actinomycetes</taxon>
        <taxon>Jiangellales</taxon>
        <taxon>Jiangellaceae</taxon>
        <taxon>Phytoactinopolyspora</taxon>
    </lineage>
</organism>
<dbReference type="PANTHER" id="PTHR48106:SF18">
    <property type="entry name" value="QUINONE OXIDOREDUCTASE PIG3"/>
    <property type="match status" value="1"/>
</dbReference>
<evidence type="ECO:0000313" key="5">
    <source>
        <dbReference type="Proteomes" id="UP000250462"/>
    </source>
</evidence>
<evidence type="ECO:0000256" key="2">
    <source>
        <dbReference type="ARBA" id="ARBA00023002"/>
    </source>
</evidence>
<accession>A0A329QVZ0</accession>
<dbReference type="CDD" id="cd05289">
    <property type="entry name" value="MDR_like_2"/>
    <property type="match status" value="1"/>
</dbReference>
<dbReference type="Pfam" id="PF08240">
    <property type="entry name" value="ADH_N"/>
    <property type="match status" value="1"/>
</dbReference>
<evidence type="ECO:0000259" key="3">
    <source>
        <dbReference type="SMART" id="SM00829"/>
    </source>
</evidence>
<keyword evidence="1" id="KW-0521">NADP</keyword>
<dbReference type="InterPro" id="IPR020843">
    <property type="entry name" value="ER"/>
</dbReference>
<dbReference type="SUPFAM" id="SSF50129">
    <property type="entry name" value="GroES-like"/>
    <property type="match status" value="1"/>
</dbReference>
<dbReference type="Gene3D" id="3.90.180.10">
    <property type="entry name" value="Medium-chain alcohol dehydrogenases, catalytic domain"/>
    <property type="match status" value="1"/>
</dbReference>
<evidence type="ECO:0000256" key="1">
    <source>
        <dbReference type="ARBA" id="ARBA00022857"/>
    </source>
</evidence>
<dbReference type="GO" id="GO:0008270">
    <property type="term" value="F:zinc ion binding"/>
    <property type="evidence" value="ECO:0007669"/>
    <property type="project" value="InterPro"/>
</dbReference>
<feature type="domain" description="Enoyl reductase (ER)" evidence="3">
    <location>
        <begin position="11"/>
        <end position="302"/>
    </location>
</feature>
<dbReference type="SMART" id="SM00829">
    <property type="entry name" value="PKS_ER"/>
    <property type="match status" value="1"/>
</dbReference>
<dbReference type="Pfam" id="PF13602">
    <property type="entry name" value="ADH_zinc_N_2"/>
    <property type="match status" value="1"/>
</dbReference>
<dbReference type="RefSeq" id="WP_112258249.1">
    <property type="nucleotide sequence ID" value="NZ_QMIG01000007.1"/>
</dbReference>
<comment type="caution">
    <text evidence="4">The sequence shown here is derived from an EMBL/GenBank/DDBJ whole genome shotgun (WGS) entry which is preliminary data.</text>
</comment>
<dbReference type="OrthoDB" id="3613651at2"/>
<dbReference type="GO" id="GO:0016651">
    <property type="term" value="F:oxidoreductase activity, acting on NAD(P)H"/>
    <property type="evidence" value="ECO:0007669"/>
    <property type="project" value="TreeGrafter"/>
</dbReference>
<dbReference type="GO" id="GO:0070402">
    <property type="term" value="F:NADPH binding"/>
    <property type="evidence" value="ECO:0007669"/>
    <property type="project" value="TreeGrafter"/>
</dbReference>
<dbReference type="PANTHER" id="PTHR48106">
    <property type="entry name" value="QUINONE OXIDOREDUCTASE PIG3-RELATED"/>
    <property type="match status" value="1"/>
</dbReference>
<protein>
    <submittedName>
        <fullName evidence="4">NADP-dependent oxidoreductase</fullName>
    </submittedName>
</protein>
<sequence length="306" mass="31818">MSQEVVYSTYGGTDVLEVVESDPPVPEPGQVRVRVKAAGIQPFDVKQRRGDTADWAPAKFPQVSGSEFAGVVDELGEGVTEPAVGAEVIGWPVGGAHTQYAVARADALVAKPPGMPWEEAGAIGASGQTAHTSLQALDVAAGETVLIHAAAGGVGTAAVQLAKAWGAEVVGTASERNHEYLRELGAVPVTYGAGLVERVREAAPDGVDAALDAVGTEDALRASIDLVGDLQRIGTIAGQEIAPDLGVRILGMKRSTERLAELVRLYAEGKLRVHLHAAFSLDDAAKAHREVETGHVRGKVVLVPSR</sequence>
<gene>
    <name evidence="4" type="ORF">DPM12_09705</name>
</gene>
<dbReference type="AlphaFoldDB" id="A0A329QVZ0"/>
<evidence type="ECO:0000313" key="4">
    <source>
        <dbReference type="EMBL" id="RAW14888.1"/>
    </source>
</evidence>
<dbReference type="InterPro" id="IPR013154">
    <property type="entry name" value="ADH-like_N"/>
</dbReference>
<proteinExistence type="predicted"/>
<dbReference type="InterPro" id="IPR011032">
    <property type="entry name" value="GroES-like_sf"/>
</dbReference>
<name>A0A329QVZ0_9ACTN</name>
<keyword evidence="2" id="KW-0560">Oxidoreductase</keyword>
<reference evidence="4 5" key="1">
    <citation type="submission" date="2018-06" db="EMBL/GenBank/DDBJ databases">
        <title>Phytoactinopolyspora halophila sp. nov., a novel halophilic actinomycete isolated from a saline soil in China.</title>
        <authorList>
            <person name="Tang S.-K."/>
        </authorList>
    </citation>
    <scope>NUCLEOTIDE SEQUENCE [LARGE SCALE GENOMIC DNA]</scope>
    <source>
        <strain evidence="4 5">YIM 96934</strain>
    </source>
</reference>
<dbReference type="InterPro" id="IPR002364">
    <property type="entry name" value="Quin_OxRdtase/zeta-crystal_CS"/>
</dbReference>
<dbReference type="PROSITE" id="PS01162">
    <property type="entry name" value="QOR_ZETA_CRYSTAL"/>
    <property type="match status" value="1"/>
</dbReference>
<dbReference type="Proteomes" id="UP000250462">
    <property type="component" value="Unassembled WGS sequence"/>
</dbReference>
<keyword evidence="5" id="KW-1185">Reference proteome</keyword>
<dbReference type="Gene3D" id="3.40.50.720">
    <property type="entry name" value="NAD(P)-binding Rossmann-like Domain"/>
    <property type="match status" value="1"/>
</dbReference>
<dbReference type="InterPro" id="IPR036291">
    <property type="entry name" value="NAD(P)-bd_dom_sf"/>
</dbReference>
<dbReference type="EMBL" id="QMIG01000007">
    <property type="protein sequence ID" value="RAW14888.1"/>
    <property type="molecule type" value="Genomic_DNA"/>
</dbReference>